<dbReference type="GO" id="GO:0003899">
    <property type="term" value="F:DNA-directed RNA polymerase activity"/>
    <property type="evidence" value="ECO:0007669"/>
    <property type="project" value="InterPro"/>
</dbReference>
<dbReference type="EMBL" id="GECZ01025539">
    <property type="protein sequence ID" value="JAS44230.1"/>
    <property type="molecule type" value="Transcribed_RNA"/>
</dbReference>
<dbReference type="HAMAP" id="MF_00261">
    <property type="entry name" value="RNApol_arch_Rpo11"/>
    <property type="match status" value="1"/>
</dbReference>
<sequence length="101" mass="11482">NEFVKTFKVVDENSTLGNLIHDELIRVPHVITAYAVRPHPQENLLMIVIHTSDKSTPMEAFKTALKNLMAKTKIIKEKFKNAVGTDSEGRVDESMETWDDN</sequence>
<evidence type="ECO:0000256" key="1">
    <source>
        <dbReference type="ARBA" id="ARBA00022478"/>
    </source>
</evidence>
<dbReference type="GO" id="GO:0006366">
    <property type="term" value="P:transcription by RNA polymerase II"/>
    <property type="evidence" value="ECO:0007669"/>
    <property type="project" value="TreeGrafter"/>
</dbReference>
<dbReference type="SUPFAM" id="SSF55257">
    <property type="entry name" value="RBP11-like subunits of RNA polymerase"/>
    <property type="match status" value="1"/>
</dbReference>
<keyword evidence="1" id="KW-0240">DNA-directed RNA polymerase</keyword>
<organism evidence="5">
    <name type="scientific">Cuerna arida</name>
    <dbReference type="NCBI Taxonomy" id="1464854"/>
    <lineage>
        <taxon>Eukaryota</taxon>
        <taxon>Metazoa</taxon>
        <taxon>Ecdysozoa</taxon>
        <taxon>Arthropoda</taxon>
        <taxon>Hexapoda</taxon>
        <taxon>Insecta</taxon>
        <taxon>Pterygota</taxon>
        <taxon>Neoptera</taxon>
        <taxon>Paraneoptera</taxon>
        <taxon>Hemiptera</taxon>
        <taxon>Auchenorrhyncha</taxon>
        <taxon>Membracoidea</taxon>
        <taxon>Cicadellidae</taxon>
        <taxon>Cicadellinae</taxon>
        <taxon>Proconiini</taxon>
        <taxon>Cuerna</taxon>
    </lineage>
</organism>
<feature type="non-terminal residue" evidence="5">
    <location>
        <position position="1"/>
    </location>
</feature>
<dbReference type="PANTHER" id="PTHR13946:SF16">
    <property type="entry name" value="DNA-DIRECTED RNA POLYMERASE II SUBUNIT RPB11"/>
    <property type="match status" value="1"/>
</dbReference>
<dbReference type="AlphaFoldDB" id="A0A1B6F1Y1"/>
<evidence type="ECO:0000259" key="4">
    <source>
        <dbReference type="Pfam" id="PF13656"/>
    </source>
</evidence>
<evidence type="ECO:0000313" key="5">
    <source>
        <dbReference type="EMBL" id="JAS44230.1"/>
    </source>
</evidence>
<dbReference type="InterPro" id="IPR022905">
    <property type="entry name" value="Rpo11-like"/>
</dbReference>
<evidence type="ECO:0000256" key="3">
    <source>
        <dbReference type="ARBA" id="ARBA00025751"/>
    </source>
</evidence>
<evidence type="ECO:0000256" key="2">
    <source>
        <dbReference type="ARBA" id="ARBA00023163"/>
    </source>
</evidence>
<protein>
    <recommendedName>
        <fullName evidence="4">DNA-directed RNA polymerase RBP11-like dimerisation domain-containing protein</fullName>
    </recommendedName>
</protein>
<keyword evidence="2" id="KW-0804">Transcription</keyword>
<gene>
    <name evidence="5" type="ORF">g.49334</name>
</gene>
<reference evidence="5" key="1">
    <citation type="submission" date="2015-11" db="EMBL/GenBank/DDBJ databases">
        <title>De novo transcriptome assembly of four potential Pierce s Disease insect vectors from Arizona vineyards.</title>
        <authorList>
            <person name="Tassone E.E."/>
        </authorList>
    </citation>
    <scope>NUCLEOTIDE SEQUENCE</scope>
</reference>
<dbReference type="PANTHER" id="PTHR13946">
    <property type="entry name" value="DNA-DIRECTED RNA POLYMERASE I,II,III"/>
    <property type="match status" value="1"/>
</dbReference>
<dbReference type="Pfam" id="PF13656">
    <property type="entry name" value="RNA_pol_L_2"/>
    <property type="match status" value="1"/>
</dbReference>
<proteinExistence type="inferred from homology"/>
<feature type="domain" description="DNA-directed RNA polymerase RBP11-like dimerisation" evidence="4">
    <location>
        <begin position="6"/>
        <end position="77"/>
    </location>
</feature>
<dbReference type="InterPro" id="IPR036603">
    <property type="entry name" value="RBP11-like"/>
</dbReference>
<accession>A0A1B6F1Y1</accession>
<name>A0A1B6F1Y1_9HEMI</name>
<comment type="similarity">
    <text evidence="3">Belongs to the archaeal Rpo11/eukaryotic RPB11/RPC19 RNA polymerase subunit family.</text>
</comment>
<dbReference type="InterPro" id="IPR009025">
    <property type="entry name" value="RBP11-like_dimer"/>
</dbReference>
<dbReference type="GO" id="GO:0005665">
    <property type="term" value="C:RNA polymerase II, core complex"/>
    <property type="evidence" value="ECO:0007669"/>
    <property type="project" value="TreeGrafter"/>
</dbReference>
<dbReference type="Gene3D" id="3.30.1360.10">
    <property type="entry name" value="RNA polymerase, RBP11-like subunit"/>
    <property type="match status" value="1"/>
</dbReference>
<dbReference type="GO" id="GO:0046983">
    <property type="term" value="F:protein dimerization activity"/>
    <property type="evidence" value="ECO:0007669"/>
    <property type="project" value="InterPro"/>
</dbReference>